<gene>
    <name evidence="1" type="ORF">HJA_06072</name>
</gene>
<dbReference type="Proteomes" id="UP000024816">
    <property type="component" value="Unassembled WGS sequence"/>
</dbReference>
<sequence length="293" mass="31850">MNTHILKDKLFLAIINLLGKPFFSGSAQSAAFLDHLDAISLDLPKLERDGSFIKVPAHGLAGFMEAGLRVIHDAGADAPVVIYHQGGGEIPFDHTISAAYPSGSSSGTTVIAVKTPFQTTQEELRDRFVDFNNYVAMIACVVKLTEALLQSTELTGAACKVVAGYSLGGFVSGRHHIIYNTADAYIPFVSGTAHAEIFLTTVKAAAKARRNPEMLRSRLNFTEAWKKADNSNVFPVLGRYDQLNRLTVQGPSYCGTPFDLWPGGHLYGVQNPQLIRQKIEAVIARFCPSRARA</sequence>
<dbReference type="InterPro" id="IPR029058">
    <property type="entry name" value="AB_hydrolase_fold"/>
</dbReference>
<dbReference type="PATRIC" id="fig|1280952.3.peg.1205"/>
<reference evidence="1 2" key="1">
    <citation type="journal article" date="2014" name="Antonie Van Leeuwenhoek">
        <title>Hyphomonas beringensis sp. nov. and Hyphomonas chukchiensis sp. nov., isolated from surface seawater of the Bering Sea and Chukchi Sea.</title>
        <authorList>
            <person name="Li C."/>
            <person name="Lai Q."/>
            <person name="Li G."/>
            <person name="Dong C."/>
            <person name="Wang J."/>
            <person name="Liao Y."/>
            <person name="Shao Z."/>
        </authorList>
    </citation>
    <scope>NUCLEOTIDE SEQUENCE [LARGE SCALE GENOMIC DNA]</scope>
    <source>
        <strain evidence="1 2">VP2</strain>
    </source>
</reference>
<proteinExistence type="predicted"/>
<comment type="caution">
    <text evidence="1">The sequence shown here is derived from an EMBL/GenBank/DDBJ whole genome shotgun (WGS) entry which is preliminary data.</text>
</comment>
<dbReference type="STRING" id="1280952.HJA_06072"/>
<organism evidence="1 2">
    <name type="scientific">Hyphomonas jannaschiana VP2</name>
    <dbReference type="NCBI Taxonomy" id="1280952"/>
    <lineage>
        <taxon>Bacteria</taxon>
        <taxon>Pseudomonadati</taxon>
        <taxon>Pseudomonadota</taxon>
        <taxon>Alphaproteobacteria</taxon>
        <taxon>Hyphomonadales</taxon>
        <taxon>Hyphomonadaceae</taxon>
        <taxon>Hyphomonas</taxon>
    </lineage>
</organism>
<protein>
    <recommendedName>
        <fullName evidence="3">Dienelactone hydrolase domain-containing protein</fullName>
    </recommendedName>
</protein>
<keyword evidence="2" id="KW-1185">Reference proteome</keyword>
<evidence type="ECO:0000313" key="1">
    <source>
        <dbReference type="EMBL" id="KCZ89795.1"/>
    </source>
</evidence>
<dbReference type="EMBL" id="ARYJ01000003">
    <property type="protein sequence ID" value="KCZ89795.1"/>
    <property type="molecule type" value="Genomic_DNA"/>
</dbReference>
<dbReference type="SUPFAM" id="SSF53474">
    <property type="entry name" value="alpha/beta-Hydrolases"/>
    <property type="match status" value="1"/>
</dbReference>
<dbReference type="AlphaFoldDB" id="A0A059FGM4"/>
<name>A0A059FGM4_9PROT</name>
<evidence type="ECO:0008006" key="3">
    <source>
        <dbReference type="Google" id="ProtNLM"/>
    </source>
</evidence>
<accession>A0A059FGM4</accession>
<evidence type="ECO:0000313" key="2">
    <source>
        <dbReference type="Proteomes" id="UP000024816"/>
    </source>
</evidence>